<dbReference type="InterPro" id="IPR019349">
    <property type="entry name" value="Ribosomal_mS35_mit"/>
</dbReference>
<dbReference type="Proteomes" id="UP000799302">
    <property type="component" value="Unassembled WGS sequence"/>
</dbReference>
<gene>
    <name evidence="2" type="ORF">BT63DRAFT_366832</name>
</gene>
<organism evidence="2 3">
    <name type="scientific">Microthyrium microscopicum</name>
    <dbReference type="NCBI Taxonomy" id="703497"/>
    <lineage>
        <taxon>Eukaryota</taxon>
        <taxon>Fungi</taxon>
        <taxon>Dikarya</taxon>
        <taxon>Ascomycota</taxon>
        <taxon>Pezizomycotina</taxon>
        <taxon>Dothideomycetes</taxon>
        <taxon>Dothideomycetes incertae sedis</taxon>
        <taxon>Microthyriales</taxon>
        <taxon>Microthyriaceae</taxon>
        <taxon>Microthyrium</taxon>
    </lineage>
</organism>
<dbReference type="GO" id="GO:0005763">
    <property type="term" value="C:mitochondrial small ribosomal subunit"/>
    <property type="evidence" value="ECO:0007669"/>
    <property type="project" value="TreeGrafter"/>
</dbReference>
<dbReference type="GO" id="GO:0003735">
    <property type="term" value="F:structural constituent of ribosome"/>
    <property type="evidence" value="ECO:0007669"/>
    <property type="project" value="InterPro"/>
</dbReference>
<evidence type="ECO:0000259" key="1">
    <source>
        <dbReference type="Pfam" id="PF10213"/>
    </source>
</evidence>
<evidence type="ECO:0000313" key="2">
    <source>
        <dbReference type="EMBL" id="KAF2674687.1"/>
    </source>
</evidence>
<name>A0A6A6UTC6_9PEZI</name>
<dbReference type="Pfam" id="PF10213">
    <property type="entry name" value="MRP-S28"/>
    <property type="match status" value="1"/>
</dbReference>
<dbReference type="AlphaFoldDB" id="A0A6A6UTC6"/>
<evidence type="ECO:0000313" key="3">
    <source>
        <dbReference type="Proteomes" id="UP000799302"/>
    </source>
</evidence>
<dbReference type="OrthoDB" id="283424at2759"/>
<dbReference type="GO" id="GO:0032543">
    <property type="term" value="P:mitochondrial translation"/>
    <property type="evidence" value="ECO:0007669"/>
    <property type="project" value="InterPro"/>
</dbReference>
<dbReference type="PANTHER" id="PTHR13490">
    <property type="entry name" value="MITOCHONDRIAL 28S RIBOSOMAL PROTEIN S28"/>
    <property type="match status" value="1"/>
</dbReference>
<feature type="domain" description="Small ribosomal subunit protein mS35 mitochondrial conserved" evidence="1">
    <location>
        <begin position="59"/>
        <end position="180"/>
    </location>
</feature>
<sequence>MVPGFWNYEDDEELGPDEVFKNDDLPRKGHQELHLKQEIRQYARYMVWELPLLSKLAKPFTPPAAEQLLRFRYTTYMGEKHPSESKVVVDFSPSKVPDLTSIQRSKLIKLAGARYNPSTDIIKISCESFDTAAQNKRYLGDLVEQLLTHARDPTDTFEDVPFDFRHHNAKPFHEFPEEWKLTPDRASELAQRRAVHRELADVQPPIDGRLYIPGGPEQRAAEAEKAEHVEREQMAVMEPARFTEREREMLAIRSGARENVDKMMTVLDRKARRATRRDIYVKKAVAMAQRKEAAKAAEAAREIVV</sequence>
<dbReference type="InterPro" id="IPR039848">
    <property type="entry name" value="Ribosomal_mS35_mt"/>
</dbReference>
<accession>A0A6A6UTC6</accession>
<reference evidence="2" key="1">
    <citation type="journal article" date="2020" name="Stud. Mycol.">
        <title>101 Dothideomycetes genomes: a test case for predicting lifestyles and emergence of pathogens.</title>
        <authorList>
            <person name="Haridas S."/>
            <person name="Albert R."/>
            <person name="Binder M."/>
            <person name="Bloem J."/>
            <person name="Labutti K."/>
            <person name="Salamov A."/>
            <person name="Andreopoulos B."/>
            <person name="Baker S."/>
            <person name="Barry K."/>
            <person name="Bills G."/>
            <person name="Bluhm B."/>
            <person name="Cannon C."/>
            <person name="Castanera R."/>
            <person name="Culley D."/>
            <person name="Daum C."/>
            <person name="Ezra D."/>
            <person name="Gonzalez J."/>
            <person name="Henrissat B."/>
            <person name="Kuo A."/>
            <person name="Liang C."/>
            <person name="Lipzen A."/>
            <person name="Lutzoni F."/>
            <person name="Magnuson J."/>
            <person name="Mondo S."/>
            <person name="Nolan M."/>
            <person name="Ohm R."/>
            <person name="Pangilinan J."/>
            <person name="Park H.-J."/>
            <person name="Ramirez L."/>
            <person name="Alfaro M."/>
            <person name="Sun H."/>
            <person name="Tritt A."/>
            <person name="Yoshinaga Y."/>
            <person name="Zwiers L.-H."/>
            <person name="Turgeon B."/>
            <person name="Goodwin S."/>
            <person name="Spatafora J."/>
            <person name="Crous P."/>
            <person name="Grigoriev I."/>
        </authorList>
    </citation>
    <scope>NUCLEOTIDE SEQUENCE</scope>
    <source>
        <strain evidence="2">CBS 115976</strain>
    </source>
</reference>
<protein>
    <recommendedName>
        <fullName evidence="1">Small ribosomal subunit protein mS35 mitochondrial conserved domain-containing protein</fullName>
    </recommendedName>
</protein>
<proteinExistence type="predicted"/>
<dbReference type="PANTHER" id="PTHR13490:SF0">
    <property type="entry name" value="SMALL RIBOSOMAL SUBUNIT PROTEIN MS35"/>
    <property type="match status" value="1"/>
</dbReference>
<dbReference type="EMBL" id="MU004230">
    <property type="protein sequence ID" value="KAF2674687.1"/>
    <property type="molecule type" value="Genomic_DNA"/>
</dbReference>
<keyword evidence="3" id="KW-1185">Reference proteome</keyword>